<dbReference type="EMBL" id="OU015566">
    <property type="protein sequence ID" value="CAG5107506.1"/>
    <property type="molecule type" value="Genomic_DNA"/>
</dbReference>
<feature type="domain" description="WH2" evidence="5">
    <location>
        <begin position="1171"/>
        <end position="1188"/>
    </location>
</feature>
<feature type="compositionally biased region" description="Polar residues" evidence="3">
    <location>
        <begin position="1003"/>
        <end position="1037"/>
    </location>
</feature>
<comment type="similarity">
    <text evidence="1">Belongs to the sulfatase-modifying factor family.</text>
</comment>
<keyword evidence="7" id="KW-1185">Reference proteome</keyword>
<feature type="signal peptide" evidence="4">
    <location>
        <begin position="1"/>
        <end position="20"/>
    </location>
</feature>
<feature type="compositionally biased region" description="Polar residues" evidence="3">
    <location>
        <begin position="983"/>
        <end position="992"/>
    </location>
</feature>
<sequence length="1240" mass="138460">MKLFGLGLIGLLNSPLGVTADANEDLEAQRKQVLKENLKKMKETHTKEELKEIETEHLKKAHKEQLNKMAANGAKHAFDHLSHLSEKDKMKVLAAQAGQGCPVARAELTRMVEAKKEKEAARAAVLKMSSKELKEKAAEGCPYAKKRLIELKKKVAEKKLEEAKAAVGDLTADQLKIRAAEGCPHAARMLVEFENMRKRNEPPPISARILPENDDEEFSIEELKQMASMGNGLAAEKLRELDPSFFEPNVEELKKRAEAGCPVARAQLASLEEGKKDSSAENEKPNVEALKARAAQGCPHAKAELERLQKAEEAEKPYVEALKARAAQGCPHAKAQLEKLKLEEEKKPNVEAMKARAAQGCPHAKAELEKLTKNNEEEKPNIEALKARAAQGCPHAKAQLEKLEKEEGGEGCGCDKADRKHLKKQDDEEVEIEVDNSEDPAVREEFEFPDDITYPRHQRYNQEARIPAGTFTMGDNEELMPGDGEAPERQVTISSDFFIDKYEVTNSEFYRFAHETGYVTEAEKFGDSFCFINFIPEKTKEKIELEVKETPWWLPVQGASWLHPVGPEKDLTGIWDHPAVHISWNDAVEYCKWAGKRLPTEAEWEYASRGGLEGRLFSWGNKDKPKGMHYMNIWQGEFPTENTEEDGHSSTAPVDYYPSQNKYGLFNMLGNVWEWTADNWSNRHSGEAVSDPQGPPSGTDRVKKGGSFLCTTQYCYRYRNAARHHNTPDSSAQNLGFRCARTANSKSVHDELNENMPLVRRSIQPQDLCRKKLPEHVESELEMVTNNALCGVISQLSDLSRHAENLFQELSLEATNFTDRARELEERVVDLSQRLSIDRNNNAELELRNREIQFDRYIMARDTIPQSLKEVYDRADAPPALEKLQKYRDDGKNCLKMYTNPDYFYLIWREKIQAENEADRKRKRDERERKKQQLKIQKAKQPENPKPASRPYFDKNQEKGRGKEFQKSIRIPADSTTYRRDSQPINPTSNYMDTLPRKKNSNAKKPQSTTNLSHQSSMSHEMSKMSIRSTASASQIRQHQQSSFPQPPPAHIPPPPSSGSFPPPPSGSAWPQPPAGFPPSPAPSQLPSYQKPGGMPPGMTHLPPSNVPPTPPAAGGPPPPPPPPGIAPPPGPSSGPPPPPGPAPPPAPAPAPAKSAIVSPPSGAIQKSVDNRSDLLAQIQKGRELRRVQREEKAPPPSSTAGGGMMTAMMSIDEILRTRRNVIESSSGESGSESDSEWDD</sequence>
<evidence type="ECO:0000256" key="2">
    <source>
        <dbReference type="SAM" id="Coils"/>
    </source>
</evidence>
<dbReference type="Pfam" id="PF03781">
    <property type="entry name" value="FGE-sulfatase"/>
    <property type="match status" value="1"/>
</dbReference>
<feature type="coiled-coil region" evidence="2">
    <location>
        <begin position="807"/>
        <end position="841"/>
    </location>
</feature>
<name>A0ABN7T0P9_OIKDI</name>
<accession>A0ABN7T0P9</accession>
<keyword evidence="4" id="KW-0732">Signal</keyword>
<evidence type="ECO:0000256" key="3">
    <source>
        <dbReference type="SAM" id="MobiDB-lite"/>
    </source>
</evidence>
<proteinExistence type="inferred from homology"/>
<feature type="coiled-coil region" evidence="2">
    <location>
        <begin position="23"/>
        <end position="51"/>
    </location>
</feature>
<feature type="compositionally biased region" description="Pro residues" evidence="3">
    <location>
        <begin position="1105"/>
        <end position="1151"/>
    </location>
</feature>
<feature type="compositionally biased region" description="Basic and acidic residues" evidence="3">
    <location>
        <begin position="1181"/>
        <end position="1194"/>
    </location>
</feature>
<evidence type="ECO:0000256" key="4">
    <source>
        <dbReference type="SAM" id="SignalP"/>
    </source>
</evidence>
<dbReference type="InterPro" id="IPR051043">
    <property type="entry name" value="Sulfatase_Mod_Factor_Kinase"/>
</dbReference>
<evidence type="ECO:0000313" key="6">
    <source>
        <dbReference type="EMBL" id="CAG5107506.1"/>
    </source>
</evidence>
<dbReference type="PANTHER" id="PTHR23150">
    <property type="entry name" value="SULFATASE MODIFYING FACTOR 1, 2"/>
    <property type="match status" value="1"/>
</dbReference>
<feature type="compositionally biased region" description="Basic and acidic residues" evidence="3">
    <location>
        <begin position="952"/>
        <end position="967"/>
    </location>
</feature>
<gene>
    <name evidence="6" type="ORF">OKIOD_LOCUS12125</name>
</gene>
<dbReference type="InterPro" id="IPR016187">
    <property type="entry name" value="CTDL_fold"/>
</dbReference>
<dbReference type="Gene3D" id="6.10.280.150">
    <property type="match status" value="2"/>
</dbReference>
<protein>
    <submittedName>
        <fullName evidence="6">Oidioi.mRNA.OKI2018_I69.chr1.g3360.t1.cds</fullName>
    </submittedName>
</protein>
<feature type="region of interest" description="Disordered" evidence="3">
    <location>
        <begin position="916"/>
        <end position="1240"/>
    </location>
</feature>
<feature type="compositionally biased region" description="Low complexity" evidence="3">
    <location>
        <begin position="1152"/>
        <end position="1162"/>
    </location>
</feature>
<organism evidence="6 7">
    <name type="scientific">Oikopleura dioica</name>
    <name type="common">Tunicate</name>
    <dbReference type="NCBI Taxonomy" id="34765"/>
    <lineage>
        <taxon>Eukaryota</taxon>
        <taxon>Metazoa</taxon>
        <taxon>Chordata</taxon>
        <taxon>Tunicata</taxon>
        <taxon>Appendicularia</taxon>
        <taxon>Copelata</taxon>
        <taxon>Oikopleuridae</taxon>
        <taxon>Oikopleura</taxon>
    </lineage>
</organism>
<feature type="chain" id="PRO_5045747722" evidence="4">
    <location>
        <begin position="21"/>
        <end position="1240"/>
    </location>
</feature>
<dbReference type="SUPFAM" id="SSF56436">
    <property type="entry name" value="C-type lectin-like"/>
    <property type="match status" value="1"/>
</dbReference>
<dbReference type="PROSITE" id="PS51082">
    <property type="entry name" value="WH2"/>
    <property type="match status" value="1"/>
</dbReference>
<evidence type="ECO:0000259" key="5">
    <source>
        <dbReference type="PROSITE" id="PS51082"/>
    </source>
</evidence>
<dbReference type="Gene3D" id="1.20.5.340">
    <property type="match status" value="1"/>
</dbReference>
<feature type="coiled-coil region" evidence="2">
    <location>
        <begin position="146"/>
        <end position="173"/>
    </location>
</feature>
<feature type="compositionally biased region" description="Pro residues" evidence="3">
    <location>
        <begin position="1045"/>
        <end position="1084"/>
    </location>
</feature>
<dbReference type="InterPro" id="IPR005532">
    <property type="entry name" value="SUMF_dom"/>
</dbReference>
<dbReference type="Gene3D" id="3.90.1580.10">
    <property type="entry name" value="paralog of FGE (formylglycine-generating enzyme)"/>
    <property type="match status" value="1"/>
</dbReference>
<feature type="region of interest" description="Disordered" evidence="3">
    <location>
        <begin position="684"/>
        <end position="704"/>
    </location>
</feature>
<evidence type="ECO:0000313" key="7">
    <source>
        <dbReference type="Proteomes" id="UP001158576"/>
    </source>
</evidence>
<evidence type="ECO:0000256" key="1">
    <source>
        <dbReference type="ARBA" id="ARBA00005310"/>
    </source>
</evidence>
<keyword evidence="2" id="KW-0175">Coiled coil</keyword>
<dbReference type="Proteomes" id="UP001158576">
    <property type="component" value="Chromosome 1"/>
</dbReference>
<dbReference type="PANTHER" id="PTHR23150:SF19">
    <property type="entry name" value="FORMYLGLYCINE-GENERATING ENZYME"/>
    <property type="match status" value="1"/>
</dbReference>
<dbReference type="InterPro" id="IPR042095">
    <property type="entry name" value="SUMF_sf"/>
</dbReference>
<reference evidence="6 7" key="1">
    <citation type="submission" date="2021-04" db="EMBL/GenBank/DDBJ databases">
        <authorList>
            <person name="Bliznina A."/>
        </authorList>
    </citation>
    <scope>NUCLEOTIDE SEQUENCE [LARGE SCALE GENOMIC DNA]</scope>
</reference>
<feature type="compositionally biased region" description="Basic and acidic residues" evidence="3">
    <location>
        <begin position="916"/>
        <end position="931"/>
    </location>
</feature>
<dbReference type="InterPro" id="IPR003124">
    <property type="entry name" value="WH2_dom"/>
</dbReference>